<keyword evidence="1" id="KW-0833">Ubl conjugation pathway</keyword>
<evidence type="ECO:0000256" key="1">
    <source>
        <dbReference type="ARBA" id="ARBA00022786"/>
    </source>
</evidence>
<organism evidence="5">
    <name type="scientific">Anisakis simplex</name>
    <name type="common">Herring worm</name>
    <dbReference type="NCBI Taxonomy" id="6269"/>
    <lineage>
        <taxon>Eukaryota</taxon>
        <taxon>Metazoa</taxon>
        <taxon>Ecdysozoa</taxon>
        <taxon>Nematoda</taxon>
        <taxon>Chromadorea</taxon>
        <taxon>Rhabditida</taxon>
        <taxon>Spirurina</taxon>
        <taxon>Ascaridomorpha</taxon>
        <taxon>Ascaridoidea</taxon>
        <taxon>Anisakidae</taxon>
        <taxon>Anisakis</taxon>
        <taxon>Anisakis simplex complex</taxon>
    </lineage>
</organism>
<dbReference type="PANTHER" id="PTHR12904:SF23">
    <property type="entry name" value="PROTEIN ZER-1 HOMOLOG"/>
    <property type="match status" value="1"/>
</dbReference>
<protein>
    <submittedName>
        <fullName evidence="5">Zyg eleven-related protein 1 (inferred by orthology to a C. elegans protein)</fullName>
    </submittedName>
</protein>
<evidence type="ECO:0000259" key="2">
    <source>
        <dbReference type="Pfam" id="PF22964"/>
    </source>
</evidence>
<dbReference type="OrthoDB" id="5783533at2759"/>
<keyword evidence="4" id="KW-1185">Reference proteome</keyword>
<dbReference type="AlphaFoldDB" id="A0A0M3J2B1"/>
<reference evidence="3 4" key="2">
    <citation type="submission" date="2018-11" db="EMBL/GenBank/DDBJ databases">
        <authorList>
            <consortium name="Pathogen Informatics"/>
        </authorList>
    </citation>
    <scope>NUCLEOTIDE SEQUENCE [LARGE SCALE GENOMIC DNA]</scope>
</reference>
<evidence type="ECO:0000313" key="5">
    <source>
        <dbReference type="WBParaSite" id="ASIM_0000166901-mRNA-1"/>
    </source>
</evidence>
<accession>A0A0M3J2B1</accession>
<dbReference type="InterPro" id="IPR055142">
    <property type="entry name" value="ZER1-like_C"/>
</dbReference>
<proteinExistence type="predicted"/>
<feature type="domain" description="Protein zer-1 homolog-like C-terminal" evidence="2">
    <location>
        <begin position="1"/>
        <end position="212"/>
    </location>
</feature>
<dbReference type="Proteomes" id="UP000267096">
    <property type="component" value="Unassembled WGS sequence"/>
</dbReference>
<sequence length="228" mass="26041">MEVGWSFLWNITDETPVNCVRFLDADGLHLFHQCYQQFQNETELVRNMMGLIGNIAEVEQLRSQLMNDAYINIFCALLGMLVDGIEISYNSAGVLAHMVSDGQAAWKCVSVSRDVVMQKIIKATESWDLEARRFINYRSFKPILRLIPMFDAQASQHWAIWALANLTSTDRDKYCAYVRNEGGVPLLELVANDARSSARMRKLANIVLRNINDWEHEIRPSTSNPQAI</sequence>
<dbReference type="InterPro" id="IPR016024">
    <property type="entry name" value="ARM-type_fold"/>
</dbReference>
<dbReference type="InterPro" id="IPR051341">
    <property type="entry name" value="Zyg-11_UBL_adapter"/>
</dbReference>
<gene>
    <name evidence="3" type="ORF">ASIM_LOCUS1544</name>
</gene>
<dbReference type="Gene3D" id="1.25.10.10">
    <property type="entry name" value="Leucine-rich Repeat Variant"/>
    <property type="match status" value="1"/>
</dbReference>
<dbReference type="GO" id="GO:0031462">
    <property type="term" value="C:Cul2-RING ubiquitin ligase complex"/>
    <property type="evidence" value="ECO:0007669"/>
    <property type="project" value="TreeGrafter"/>
</dbReference>
<dbReference type="WBParaSite" id="ASIM_0000166901-mRNA-1">
    <property type="protein sequence ID" value="ASIM_0000166901-mRNA-1"/>
    <property type="gene ID" value="ASIM_0000166901"/>
</dbReference>
<dbReference type="SUPFAM" id="SSF48371">
    <property type="entry name" value="ARM repeat"/>
    <property type="match status" value="1"/>
</dbReference>
<dbReference type="InterPro" id="IPR011989">
    <property type="entry name" value="ARM-like"/>
</dbReference>
<dbReference type="PANTHER" id="PTHR12904">
    <property type="match status" value="1"/>
</dbReference>
<dbReference type="EMBL" id="UYRR01001678">
    <property type="protein sequence ID" value="VDK18869.1"/>
    <property type="molecule type" value="Genomic_DNA"/>
</dbReference>
<evidence type="ECO:0000313" key="4">
    <source>
        <dbReference type="Proteomes" id="UP000267096"/>
    </source>
</evidence>
<name>A0A0M3J2B1_ANISI</name>
<evidence type="ECO:0000313" key="3">
    <source>
        <dbReference type="EMBL" id="VDK18869.1"/>
    </source>
</evidence>
<reference evidence="5" key="1">
    <citation type="submission" date="2017-02" db="UniProtKB">
        <authorList>
            <consortium name="WormBaseParasite"/>
        </authorList>
    </citation>
    <scope>IDENTIFICATION</scope>
</reference>
<dbReference type="Pfam" id="PF22964">
    <property type="entry name" value="ZER1-like_2nd"/>
    <property type="match status" value="1"/>
</dbReference>